<dbReference type="EMBL" id="JBFCZG010000001">
    <property type="protein sequence ID" value="KAL3427657.1"/>
    <property type="molecule type" value="Genomic_DNA"/>
</dbReference>
<dbReference type="Proteomes" id="UP001629113">
    <property type="component" value="Unassembled WGS sequence"/>
</dbReference>
<reference evidence="2 3" key="1">
    <citation type="submission" date="2024-06" db="EMBL/GenBank/DDBJ databases">
        <title>Complete genome of Phlyctema vagabunda strain 19-DSS-EL-015.</title>
        <authorList>
            <person name="Fiorenzani C."/>
        </authorList>
    </citation>
    <scope>NUCLEOTIDE SEQUENCE [LARGE SCALE GENOMIC DNA]</scope>
    <source>
        <strain evidence="2 3">19-DSS-EL-015</strain>
    </source>
</reference>
<dbReference type="CDD" id="cd16963">
    <property type="entry name" value="CCE1"/>
    <property type="match status" value="1"/>
</dbReference>
<evidence type="ECO:0000259" key="1">
    <source>
        <dbReference type="Pfam" id="PF09159"/>
    </source>
</evidence>
<evidence type="ECO:0000313" key="3">
    <source>
        <dbReference type="Proteomes" id="UP001629113"/>
    </source>
</evidence>
<comment type="caution">
    <text evidence="2">The sequence shown here is derived from an EMBL/GenBank/DDBJ whole genome shotgun (WGS) entry which is preliminary data.</text>
</comment>
<dbReference type="InterPro" id="IPR012337">
    <property type="entry name" value="RNaseH-like_sf"/>
</dbReference>
<feature type="domain" description="Mitochondrial resolvase Ydc2 catalytic" evidence="1">
    <location>
        <begin position="51"/>
        <end position="307"/>
    </location>
</feature>
<dbReference type="PANTHER" id="PTHR28072">
    <property type="entry name" value="CRUCIFORM CUTTING ENDONUCLEASE 1, MITOCHONDRIAL-RELATED"/>
    <property type="match status" value="1"/>
</dbReference>
<dbReference type="InterPro" id="IPR036397">
    <property type="entry name" value="RNaseH_sf"/>
</dbReference>
<name>A0ABR4PWV9_9HELO</name>
<accession>A0ABR4PWV9</accession>
<dbReference type="Gene3D" id="3.30.420.10">
    <property type="entry name" value="Ribonuclease H-like superfamily/Ribonuclease H"/>
    <property type="match status" value="1"/>
</dbReference>
<sequence>MALKPPPGLKLAQLKAVAFKCGIGSSGSKTVLAQRLIDEGRPVIGHGPTRILSIDMGIRNLAYCLLDLPARASKKKPGVIAWKRLNVSTTVSPTAPATVQTSIGDETDVPMEKESFTPAALSAAAYDLLRNQLIPLDPAYILIERQRFRSMSSPHVLEWTIRINMFESILYGVLCTLKGEGLWNGEVIPITPMRVGPYWFPKDEVVEDADDSQRLELRKVRKTANKKLLNKGRKIDLVRNWLENREMVDLMTNEAKATAKSYVDKWDGQRRKKATPLKDGEDNLAKLDDLADSLLQGMAWIQWDEHKRITTKYGALALLDK</sequence>
<dbReference type="InterPro" id="IPR015242">
    <property type="entry name" value="Ydc2_cat"/>
</dbReference>
<protein>
    <recommendedName>
        <fullName evidence="1">Mitochondrial resolvase Ydc2 catalytic domain-containing protein</fullName>
    </recommendedName>
</protein>
<organism evidence="2 3">
    <name type="scientific">Phlyctema vagabunda</name>
    <dbReference type="NCBI Taxonomy" id="108571"/>
    <lineage>
        <taxon>Eukaryota</taxon>
        <taxon>Fungi</taxon>
        <taxon>Dikarya</taxon>
        <taxon>Ascomycota</taxon>
        <taxon>Pezizomycotina</taxon>
        <taxon>Leotiomycetes</taxon>
        <taxon>Helotiales</taxon>
        <taxon>Dermateaceae</taxon>
        <taxon>Phlyctema</taxon>
    </lineage>
</organism>
<dbReference type="InterPro" id="IPR039197">
    <property type="entry name" value="Mrs1/Cce1"/>
</dbReference>
<proteinExistence type="predicted"/>
<evidence type="ECO:0000313" key="2">
    <source>
        <dbReference type="EMBL" id="KAL3427657.1"/>
    </source>
</evidence>
<gene>
    <name evidence="2" type="ORF">PVAG01_01167</name>
</gene>
<dbReference type="PANTHER" id="PTHR28072:SF1">
    <property type="entry name" value="CRUCIFORM CUTTING ENDONUCLEASE 1, MITOCHONDRIAL-RELATED"/>
    <property type="match status" value="1"/>
</dbReference>
<dbReference type="SUPFAM" id="SSF53098">
    <property type="entry name" value="Ribonuclease H-like"/>
    <property type="match status" value="1"/>
</dbReference>
<dbReference type="Pfam" id="PF09159">
    <property type="entry name" value="Ydc2-catalyt"/>
    <property type="match status" value="1"/>
</dbReference>
<keyword evidence="3" id="KW-1185">Reference proteome</keyword>